<dbReference type="Pfam" id="PF00561">
    <property type="entry name" value="Abhydrolase_1"/>
    <property type="match status" value="1"/>
</dbReference>
<dbReference type="InterPro" id="IPR051601">
    <property type="entry name" value="Serine_prot/Carboxylest_S33"/>
</dbReference>
<dbReference type="Pfam" id="PF08386">
    <property type="entry name" value="Abhydrolase_4"/>
    <property type="match status" value="1"/>
</dbReference>
<evidence type="ECO:0000259" key="4">
    <source>
        <dbReference type="Pfam" id="PF00561"/>
    </source>
</evidence>
<dbReference type="EMBL" id="JAYKXP010000018">
    <property type="protein sequence ID" value="KAK7047751.1"/>
    <property type="molecule type" value="Genomic_DNA"/>
</dbReference>
<feature type="domain" description="Peptidase S33 tripeptidyl aminopeptidase-like C-terminal" evidence="5">
    <location>
        <begin position="434"/>
        <end position="534"/>
    </location>
</feature>
<dbReference type="Gene3D" id="3.40.50.1820">
    <property type="entry name" value="alpha/beta hydrolase"/>
    <property type="match status" value="1"/>
</dbReference>
<dbReference type="PANTHER" id="PTHR43248:SF25">
    <property type="entry name" value="AB HYDROLASE-1 DOMAIN-CONTAINING PROTEIN-RELATED"/>
    <property type="match status" value="1"/>
</dbReference>
<sequence>MSPKILSLHIILASLAFTSRLQGTLARYEHEQGESFVGTARDSNLDWVEASWASIQPAKELVWAKCYNETLECSRLQVPLNYSDPEGQSAAIALARIKANVSSDSPDYLGPILFNPGGPGGSGVDLILSRGQSLATVVGPQFDIVGFDPRGVARSTPKVSWFKTRVEREVWSRPIARELNHSSDNVASHWARDKIDGRLAGERLADVLPHIQTDHTARDMLRITEAYGKEKIQYWGFSYGTVLGSTFAAMFPDKVHRIVIDGVVDVENDYYSTRWTENLLDTDDTLNWFFKDCFNAGPELCSFYESSPEAIGERLNRLYNSIIQTPVAVHTEQFYGIVDYARLRQTILPNLYSPFAAWKTLANGLADLEAGNGTVLYQMLEVPPFECTCDPLEHAFDSVPDAQTAILCNDGDIVPSSLEDAEQHYQDVLKVSEWGSIWAGFRMACSSWPRIPKSFFRGPISGNTSHPILLIGNTADPVAPLHAARVVSEGFPGSVVLTQDCAGHCSIAAPSICTARAVRSYFVNGTLPEPGTVCPIIGTPFKDPTSESDLKKRRLFEGELAQGDAELLEALRHLGGLSGGRPGLSPFHL</sequence>
<protein>
    <recommendedName>
        <fullName evidence="8">Alpha/beta-hydrolase</fullName>
    </recommendedName>
</protein>
<keyword evidence="2" id="KW-0378">Hydrolase</keyword>
<evidence type="ECO:0008006" key="8">
    <source>
        <dbReference type="Google" id="ProtNLM"/>
    </source>
</evidence>
<gene>
    <name evidence="6" type="ORF">VNI00_006079</name>
</gene>
<evidence type="ECO:0000313" key="7">
    <source>
        <dbReference type="Proteomes" id="UP001383192"/>
    </source>
</evidence>
<comment type="similarity">
    <text evidence="1">Belongs to the peptidase S33 family.</text>
</comment>
<feature type="chain" id="PRO_5043373407" description="Alpha/beta-hydrolase" evidence="3">
    <location>
        <begin position="27"/>
        <end position="589"/>
    </location>
</feature>
<evidence type="ECO:0000256" key="3">
    <source>
        <dbReference type="SAM" id="SignalP"/>
    </source>
</evidence>
<name>A0AAW0D5I6_9AGAR</name>
<dbReference type="InterPro" id="IPR000073">
    <property type="entry name" value="AB_hydrolase_1"/>
</dbReference>
<evidence type="ECO:0000256" key="2">
    <source>
        <dbReference type="ARBA" id="ARBA00022801"/>
    </source>
</evidence>
<feature type="domain" description="AB hydrolase-1" evidence="4">
    <location>
        <begin position="111"/>
        <end position="269"/>
    </location>
</feature>
<reference evidence="6 7" key="1">
    <citation type="submission" date="2024-01" db="EMBL/GenBank/DDBJ databases">
        <title>A draft genome for a cacao thread blight-causing isolate of Paramarasmius palmivorus.</title>
        <authorList>
            <person name="Baruah I.K."/>
            <person name="Bukari Y."/>
            <person name="Amoako-Attah I."/>
            <person name="Meinhardt L.W."/>
            <person name="Bailey B.A."/>
            <person name="Cohen S.P."/>
        </authorList>
    </citation>
    <scope>NUCLEOTIDE SEQUENCE [LARGE SCALE GENOMIC DNA]</scope>
    <source>
        <strain evidence="6 7">GH-12</strain>
    </source>
</reference>
<dbReference type="PANTHER" id="PTHR43248">
    <property type="entry name" value="2-SUCCINYL-6-HYDROXY-2,4-CYCLOHEXADIENE-1-CARBOXYLATE SYNTHASE"/>
    <property type="match status" value="1"/>
</dbReference>
<feature type="signal peptide" evidence="3">
    <location>
        <begin position="1"/>
        <end position="26"/>
    </location>
</feature>
<dbReference type="InterPro" id="IPR029058">
    <property type="entry name" value="AB_hydrolase_fold"/>
</dbReference>
<dbReference type="InterPro" id="IPR013595">
    <property type="entry name" value="Pept_S33_TAP-like_C"/>
</dbReference>
<evidence type="ECO:0000259" key="5">
    <source>
        <dbReference type="Pfam" id="PF08386"/>
    </source>
</evidence>
<proteinExistence type="inferred from homology"/>
<evidence type="ECO:0000256" key="1">
    <source>
        <dbReference type="ARBA" id="ARBA00010088"/>
    </source>
</evidence>
<dbReference type="AlphaFoldDB" id="A0AAW0D5I6"/>
<keyword evidence="7" id="KW-1185">Reference proteome</keyword>
<dbReference type="SUPFAM" id="SSF53474">
    <property type="entry name" value="alpha/beta-Hydrolases"/>
    <property type="match status" value="1"/>
</dbReference>
<evidence type="ECO:0000313" key="6">
    <source>
        <dbReference type="EMBL" id="KAK7047751.1"/>
    </source>
</evidence>
<organism evidence="6 7">
    <name type="scientific">Paramarasmius palmivorus</name>
    <dbReference type="NCBI Taxonomy" id="297713"/>
    <lineage>
        <taxon>Eukaryota</taxon>
        <taxon>Fungi</taxon>
        <taxon>Dikarya</taxon>
        <taxon>Basidiomycota</taxon>
        <taxon>Agaricomycotina</taxon>
        <taxon>Agaricomycetes</taxon>
        <taxon>Agaricomycetidae</taxon>
        <taxon>Agaricales</taxon>
        <taxon>Marasmiineae</taxon>
        <taxon>Marasmiaceae</taxon>
        <taxon>Paramarasmius</taxon>
    </lineage>
</organism>
<keyword evidence="3" id="KW-0732">Signal</keyword>
<dbReference type="Proteomes" id="UP001383192">
    <property type="component" value="Unassembled WGS sequence"/>
</dbReference>
<dbReference type="GO" id="GO:0016787">
    <property type="term" value="F:hydrolase activity"/>
    <property type="evidence" value="ECO:0007669"/>
    <property type="project" value="UniProtKB-KW"/>
</dbReference>
<comment type="caution">
    <text evidence="6">The sequence shown here is derived from an EMBL/GenBank/DDBJ whole genome shotgun (WGS) entry which is preliminary data.</text>
</comment>
<accession>A0AAW0D5I6</accession>